<dbReference type="InterPro" id="IPR001599">
    <property type="entry name" value="Macroglobln_a2"/>
</dbReference>
<dbReference type="SMART" id="SM00643">
    <property type="entry name" value="C345C"/>
    <property type="match status" value="1"/>
</dbReference>
<dbReference type="EMBL" id="JAGEUA010000004">
    <property type="protein sequence ID" value="KAL0985509.1"/>
    <property type="molecule type" value="Genomic_DNA"/>
</dbReference>
<dbReference type="GO" id="GO:0004867">
    <property type="term" value="F:serine-type endopeptidase inhibitor activity"/>
    <property type="evidence" value="ECO:0007669"/>
    <property type="project" value="UniProtKB-KW"/>
</dbReference>
<dbReference type="SMART" id="SM00104">
    <property type="entry name" value="ANATO"/>
    <property type="match status" value="1"/>
</dbReference>
<dbReference type="SMART" id="SM01359">
    <property type="entry name" value="A2M_N_2"/>
    <property type="match status" value="1"/>
</dbReference>
<dbReference type="Gene3D" id="2.60.120.1540">
    <property type="match status" value="1"/>
</dbReference>
<dbReference type="Pfam" id="PF07678">
    <property type="entry name" value="TED_complement"/>
    <property type="match status" value="1"/>
</dbReference>
<dbReference type="InterPro" id="IPR009048">
    <property type="entry name" value="A-macroglobulin_rcpt-bd"/>
</dbReference>
<dbReference type="SUPFAM" id="SSF49410">
    <property type="entry name" value="Alpha-macroglobulin receptor domain"/>
    <property type="match status" value="1"/>
</dbReference>
<dbReference type="Gene3D" id="2.40.50.120">
    <property type="match status" value="1"/>
</dbReference>
<keyword evidence="7" id="KW-0882">Thioester bond</keyword>
<dbReference type="InterPro" id="IPR002890">
    <property type="entry name" value="MG2"/>
</dbReference>
<dbReference type="PROSITE" id="PS00477">
    <property type="entry name" value="ALPHA_2_MACROGLOBULIN"/>
    <property type="match status" value="1"/>
</dbReference>
<dbReference type="Proteomes" id="UP001557470">
    <property type="component" value="Unassembled WGS sequence"/>
</dbReference>
<dbReference type="Pfam" id="PF01759">
    <property type="entry name" value="NTR"/>
    <property type="match status" value="1"/>
</dbReference>
<evidence type="ECO:0000256" key="10">
    <source>
        <dbReference type="SAM" id="SignalP"/>
    </source>
</evidence>
<dbReference type="InterPro" id="IPR019742">
    <property type="entry name" value="MacrogloblnA2_CS"/>
</dbReference>
<dbReference type="Gene3D" id="1.20.91.20">
    <property type="entry name" value="Anaphylotoxins (complement system)"/>
    <property type="match status" value="1"/>
</dbReference>
<evidence type="ECO:0000256" key="8">
    <source>
        <dbReference type="ARBA" id="ARBA00023157"/>
    </source>
</evidence>
<protein>
    <submittedName>
        <fullName evidence="13">Uncharacterized protein</fullName>
    </submittedName>
</protein>
<dbReference type="InterPro" id="IPR001134">
    <property type="entry name" value="Netrin_domain"/>
</dbReference>
<dbReference type="Pfam" id="PF01821">
    <property type="entry name" value="ANATO"/>
    <property type="match status" value="1"/>
</dbReference>
<dbReference type="InterPro" id="IPR000020">
    <property type="entry name" value="Anaphylatoxin/fibulin"/>
</dbReference>
<keyword evidence="4" id="KW-0646">Protease inhibitor</keyword>
<dbReference type="PANTHER" id="PTHR11412:SF144">
    <property type="entry name" value="COMPLEMENT C4-B"/>
    <property type="match status" value="1"/>
</dbReference>
<comment type="subcellular location">
    <subcellularLocation>
        <location evidence="1">Secreted</location>
    </subcellularLocation>
</comment>
<name>A0ABD0X2R0_UMBPY</name>
<dbReference type="CDD" id="cd02896">
    <property type="entry name" value="complement_C3_C4_C5"/>
    <property type="match status" value="1"/>
</dbReference>
<dbReference type="InterPro" id="IPR008930">
    <property type="entry name" value="Terpenoid_cyclase/PrenylTrfase"/>
</dbReference>
<dbReference type="Pfam" id="PF07703">
    <property type="entry name" value="A2M_BRD"/>
    <property type="match status" value="1"/>
</dbReference>
<dbReference type="PANTHER" id="PTHR11412">
    <property type="entry name" value="MACROGLOBULIN / COMPLEMENT"/>
    <property type="match status" value="1"/>
</dbReference>
<dbReference type="Gene3D" id="2.60.40.690">
    <property type="entry name" value="Alpha-macroglobulin, receptor-binding domain"/>
    <property type="match status" value="1"/>
</dbReference>
<keyword evidence="9" id="KW-0325">Glycoprotein</keyword>
<feature type="domain" description="NTR" evidence="12">
    <location>
        <begin position="1583"/>
        <end position="1731"/>
    </location>
</feature>
<dbReference type="SMART" id="SM01419">
    <property type="entry name" value="Thiol-ester_cl"/>
    <property type="match status" value="1"/>
</dbReference>
<dbReference type="InterPro" id="IPR013783">
    <property type="entry name" value="Ig-like_fold"/>
</dbReference>
<comment type="caution">
    <text evidence="13">The sequence shown here is derived from an EMBL/GenBank/DDBJ whole genome shotgun (WGS) entry which is preliminary data.</text>
</comment>
<dbReference type="Gene3D" id="2.60.40.10">
    <property type="entry name" value="Immunoglobulins"/>
    <property type="match status" value="2"/>
</dbReference>
<dbReference type="InterPro" id="IPR036595">
    <property type="entry name" value="A-macroglobulin_rcpt-bd_sf"/>
</dbReference>
<dbReference type="InterPro" id="IPR047565">
    <property type="entry name" value="Alpha-macroglob_thiol-ester_cl"/>
</dbReference>
<dbReference type="InterPro" id="IPR050473">
    <property type="entry name" value="A2M/Complement_sys"/>
</dbReference>
<evidence type="ECO:0000256" key="7">
    <source>
        <dbReference type="ARBA" id="ARBA00022966"/>
    </source>
</evidence>
<dbReference type="Pfam" id="PF07677">
    <property type="entry name" value="A2M_recep"/>
    <property type="match status" value="1"/>
</dbReference>
<keyword evidence="6" id="KW-0722">Serine protease inhibitor</keyword>
<dbReference type="Pfam" id="PF01835">
    <property type="entry name" value="MG2"/>
    <property type="match status" value="1"/>
</dbReference>
<feature type="signal peptide" evidence="10">
    <location>
        <begin position="1"/>
        <end position="20"/>
    </location>
</feature>
<evidence type="ECO:0000256" key="9">
    <source>
        <dbReference type="ARBA" id="ARBA00023180"/>
    </source>
</evidence>
<evidence type="ECO:0000256" key="6">
    <source>
        <dbReference type="ARBA" id="ARBA00022900"/>
    </source>
</evidence>
<dbReference type="InterPro" id="IPR011626">
    <property type="entry name" value="Alpha-macroglobulin_TED"/>
</dbReference>
<feature type="chain" id="PRO_5044804407" evidence="10">
    <location>
        <begin position="21"/>
        <end position="1733"/>
    </location>
</feature>
<evidence type="ECO:0000256" key="3">
    <source>
        <dbReference type="ARBA" id="ARBA00022525"/>
    </source>
</evidence>
<dbReference type="SMART" id="SM01360">
    <property type="entry name" value="A2M"/>
    <property type="match status" value="1"/>
</dbReference>
<keyword evidence="3" id="KW-0964">Secreted</keyword>
<dbReference type="InterPro" id="IPR040839">
    <property type="entry name" value="MG4"/>
</dbReference>
<dbReference type="InterPro" id="IPR041555">
    <property type="entry name" value="MG3"/>
</dbReference>
<dbReference type="PROSITE" id="PS01178">
    <property type="entry name" value="ANAPHYLATOXIN_2"/>
    <property type="match status" value="1"/>
</dbReference>
<gene>
    <name evidence="13" type="ORF">UPYG_G00157810</name>
</gene>
<sequence length="1733" mass="194883">MRSLICAFVVFGLAATFVCAQDRFLISAPSVFHVGVKESVYVQLGKDLLNKPVSFYLEHEETNKLMSEKVIQTCTREGQIQTVELQIDMEKMLELPAFLNGPPYLMLVMDLGNNNRKLTRVLVSQHRGYIFIQTNQPIYNPTHKVRYRIFTLNHAMRPHDDKIHISIFNAAGNRILNRQKKGKDGIFTDDFNIPDVSEMGVWKIVAHYPGDEKNAVTQQFHVKKFVMPSFEVKIEPEQGYILLTTQNITFNIFAMYSYGESIQGAFHCRFGVKLQKEGIDSKKEDTVFIRGLELTGSIQIGTGTAVLQISKLAEQLRSHHNTLLSDLDQTKAQLYMAVSVTDIVSGELQEAEITLPVVSKRYTVDLSRTRSHFIPGVPLNVLVLVHLPNGSPAVGVPVKMHLTNLQDGPQTKETNQEGIVWHDFNLPDVNVDISLEVTVDGHPTTKVIKRASFPGNSYLSMSLSKQVLKAGQSLPVTFTVIKGPPEDGFIYYMVLSRGLLIGHNSVKSGETTQIQLSINHAMTPSFRLIGYYYGLNGDIISDSVWVDVKDVCEGMVKITSKPEYLPGSTATLDIDLGKQTAKVALLGVDKAIYALNTQNKLTLQQVFSSMQSYDLGCSYGGGSDTPSVFNDAGLTFISNSKITSNMRIEFNCASGFRRQRRSIDIQQQMMSIKLRYADEKQQECCAHGFSLIPMQRTCEQRSKIVKRSNESAACVQAFLDCCKEGEKLREKKRREDAQKGHGRTASVEDIEEFFELTHQQIRRHFPPSFLFTEVDVVDKKSVKISLPDSITTWEMQAVSFSSSHGICVAEPYELRVFKKIFVSLRLPYSVKRFEQLSVVPIVYNYGDESAQIALHMVPHEKLCSPGSNTIKSYVNVTVEPQSSQAVTFSAIPMETGPIPIIIRLYDIEHESGMDAIEKILNVRTEGIEKRVEEIHVVNLNDTINGKSSISLIIDGKLPDNMVPDSSANIFVKMEGELFGQSSAKTLLSPDGVKDLLKAPHGCGEQTMKRMAPTALALRFLDLSQRWHELPAGTRDTALKFTEEGYMRILTFKKPDGSYGAWTNYPTSYWLTGLVVKVMSLVAERQREGGRETGRQATVVDQKDISHSVKYLLDKQEKDGSFIDPNPVIHREMQGGIGGVEGDVSMTAFITVALYRSKPFLLDENERANAAATISKATDYLLSRFDGLKRPYAAAITAYALSVCLSDQKQARSAWEKLKTFANKDKNNCHGWNARDDLVMEEKHSWWKPSTDAITVEATAYALLTAVANKDIEWADSAACWLTSQENYGGGFKSTQDTIVALEALSEYALYRPPPPVTDVTVKFTTETKSGVVLYENMVLDNKGVPIEQDLKKLVGKKDIGVKLTGQGKAKMKVTKAYYLLDPSDDCQHLSITVKVTGVVKYTAKVTEEYNYYNEDYGNEGEERGEEEDVPRSAIEWFDARTRRRRDTQQSLDAQNHVEYEVCFKYSRNLTGMAIVDITLLSGFQAQLEDLDKLKAQPEQYISHYEQSHNKVLLYFNMIEPDDCVTFRAKQLVPVGLLQPAPATIYDYYEPDRKCTTFYAAPKRSKMVSTLCDGDVCQCAERPCHKERKTFEENAKKITKENRFEHACFTPTVDYGFIVQVERVNVKSNFELYTTNVTNVLRATGDVNLEESKVRVFARRLQCKGQMEPGKKYLIMGKDGLTTDTNGQMQYLLESNTWLEQVPNEKVCKAHKSRLACDHFNNFVSEYKLNGCSQ</sequence>
<evidence type="ECO:0000256" key="4">
    <source>
        <dbReference type="ARBA" id="ARBA00022690"/>
    </source>
</evidence>
<dbReference type="PROSITE" id="PS50189">
    <property type="entry name" value="NTR"/>
    <property type="match status" value="1"/>
</dbReference>
<dbReference type="Gene3D" id="1.50.10.20">
    <property type="match status" value="1"/>
</dbReference>
<dbReference type="InterPro" id="IPR008993">
    <property type="entry name" value="TIMP-like_OB-fold"/>
</dbReference>
<feature type="domain" description="Anaphylatoxin-like" evidence="11">
    <location>
        <begin position="684"/>
        <end position="722"/>
    </location>
</feature>
<dbReference type="Gene3D" id="2.20.130.20">
    <property type="match status" value="1"/>
</dbReference>
<dbReference type="Pfam" id="PF00207">
    <property type="entry name" value="A2M"/>
    <property type="match status" value="1"/>
</dbReference>
<dbReference type="FunFam" id="2.40.50.120:FF:000013">
    <property type="entry name" value="Complement C3"/>
    <property type="match status" value="1"/>
</dbReference>
<evidence type="ECO:0000256" key="5">
    <source>
        <dbReference type="ARBA" id="ARBA00022729"/>
    </source>
</evidence>
<dbReference type="SMART" id="SM01361">
    <property type="entry name" value="A2M_recep"/>
    <property type="match status" value="1"/>
</dbReference>
<keyword evidence="5 10" id="KW-0732">Signal</keyword>
<accession>A0ABD0X2R0</accession>
<dbReference type="GO" id="GO:0005576">
    <property type="term" value="C:extracellular region"/>
    <property type="evidence" value="ECO:0007669"/>
    <property type="project" value="UniProtKB-SubCell"/>
</dbReference>
<dbReference type="CDD" id="cd03584">
    <property type="entry name" value="NTR_complement_C4"/>
    <property type="match status" value="1"/>
</dbReference>
<dbReference type="Gene3D" id="2.60.40.1940">
    <property type="match status" value="1"/>
</dbReference>
<evidence type="ECO:0000259" key="11">
    <source>
        <dbReference type="PROSITE" id="PS01178"/>
    </source>
</evidence>
<dbReference type="InterPro" id="IPR018081">
    <property type="entry name" value="Anaphylatoxin_comp_syst"/>
</dbReference>
<evidence type="ECO:0000313" key="13">
    <source>
        <dbReference type="EMBL" id="KAL0985509.1"/>
    </source>
</evidence>
<evidence type="ECO:0000256" key="2">
    <source>
        <dbReference type="ARBA" id="ARBA00010952"/>
    </source>
</evidence>
<dbReference type="SUPFAM" id="SSF50242">
    <property type="entry name" value="TIMP-like"/>
    <property type="match status" value="1"/>
</dbReference>
<dbReference type="Pfam" id="PF17791">
    <property type="entry name" value="MG3"/>
    <property type="match status" value="1"/>
</dbReference>
<dbReference type="Gene3D" id="6.20.50.160">
    <property type="match status" value="1"/>
</dbReference>
<dbReference type="SUPFAM" id="SSF47686">
    <property type="entry name" value="Anaphylotoxins (complement system)"/>
    <property type="match status" value="1"/>
</dbReference>
<evidence type="ECO:0000256" key="1">
    <source>
        <dbReference type="ARBA" id="ARBA00004613"/>
    </source>
</evidence>
<comment type="similarity">
    <text evidence="2">Belongs to the protease inhibitor I39 (alpha-2-macroglobulin) family.</text>
</comment>
<dbReference type="Pfam" id="PF17789">
    <property type="entry name" value="MG4"/>
    <property type="match status" value="1"/>
</dbReference>
<organism evidence="13 14">
    <name type="scientific">Umbra pygmaea</name>
    <name type="common">Eastern mudminnow</name>
    <dbReference type="NCBI Taxonomy" id="75934"/>
    <lineage>
        <taxon>Eukaryota</taxon>
        <taxon>Metazoa</taxon>
        <taxon>Chordata</taxon>
        <taxon>Craniata</taxon>
        <taxon>Vertebrata</taxon>
        <taxon>Euteleostomi</taxon>
        <taxon>Actinopterygii</taxon>
        <taxon>Neopterygii</taxon>
        <taxon>Teleostei</taxon>
        <taxon>Protacanthopterygii</taxon>
        <taxon>Esociformes</taxon>
        <taxon>Umbridae</taxon>
        <taxon>Umbra</taxon>
    </lineage>
</organism>
<dbReference type="InterPro" id="IPR018933">
    <property type="entry name" value="Netrin_module_non-TIMP"/>
</dbReference>
<keyword evidence="14" id="KW-1185">Reference proteome</keyword>
<evidence type="ECO:0000313" key="14">
    <source>
        <dbReference type="Proteomes" id="UP001557470"/>
    </source>
</evidence>
<dbReference type="Gene3D" id="2.60.40.1930">
    <property type="match status" value="3"/>
</dbReference>
<dbReference type="SUPFAM" id="SSF48239">
    <property type="entry name" value="Terpenoid cyclases/Protein prenyltransferases"/>
    <property type="match status" value="1"/>
</dbReference>
<dbReference type="InterPro" id="IPR011625">
    <property type="entry name" value="A2M_N_BRD"/>
</dbReference>
<proteinExistence type="inferred from homology"/>
<evidence type="ECO:0000259" key="12">
    <source>
        <dbReference type="PROSITE" id="PS50189"/>
    </source>
</evidence>
<dbReference type="FunFam" id="2.60.40.1930:FF:000001">
    <property type="entry name" value="CD109 isoform 3"/>
    <property type="match status" value="1"/>
</dbReference>
<keyword evidence="8" id="KW-1015">Disulfide bond</keyword>
<dbReference type="CDD" id="cd00017">
    <property type="entry name" value="ANATO"/>
    <property type="match status" value="1"/>
</dbReference>
<reference evidence="13 14" key="1">
    <citation type="submission" date="2024-06" db="EMBL/GenBank/DDBJ databases">
        <authorList>
            <person name="Pan Q."/>
            <person name="Wen M."/>
            <person name="Jouanno E."/>
            <person name="Zahm M."/>
            <person name="Klopp C."/>
            <person name="Cabau C."/>
            <person name="Louis A."/>
            <person name="Berthelot C."/>
            <person name="Parey E."/>
            <person name="Roest Crollius H."/>
            <person name="Montfort J."/>
            <person name="Robinson-Rechavi M."/>
            <person name="Bouchez O."/>
            <person name="Lampietro C."/>
            <person name="Lopez Roques C."/>
            <person name="Donnadieu C."/>
            <person name="Postlethwait J."/>
            <person name="Bobe J."/>
            <person name="Verreycken H."/>
            <person name="Guiguen Y."/>
        </authorList>
    </citation>
    <scope>NUCLEOTIDE SEQUENCE [LARGE SCALE GENOMIC DNA]</scope>
    <source>
        <strain evidence="13">Up_M1</strain>
        <tissue evidence="13">Testis</tissue>
    </source>
</reference>